<keyword evidence="6" id="KW-0808">Transferase</keyword>
<keyword evidence="5" id="KW-0597">Phosphoprotein</keyword>
<dbReference type="InterPro" id="IPR000014">
    <property type="entry name" value="PAS"/>
</dbReference>
<evidence type="ECO:0000259" key="16">
    <source>
        <dbReference type="PROSITE" id="PS50112"/>
    </source>
</evidence>
<sequence length="550" mass="59479">MPVTSRRLPLNLLISLLVAAMVMLSLGVALWLFVSQLRTTIEQAESTRMTDLARVVAGKDSVRTALAAGDEEVGDSGLSAQRAALQEEIDGLRRELGVDFIVVMTPDAIRLTHPDPQQIGLHFRGGDEGPALAGEHYASRSRGTLGVSIRGFSPVHDVEGEVIGAVSVGVTLASLLPSLEEHRQQVMLGVLALMLAAGLGAWWLARYIKHVLLGLEPYQIARLVKERQALLASVHEGILAVDDMGRITLANEAAKTLLGRAGLGEPPLGQSVTRYIPHSGMLEVLASGRSALDQEVLINGQLLLANRVPIRHEGRVIGAVATFRDKSEVDRLAEELTGVQRYAEALRASTHEFKNKLHVILGLVKMADLEALQRYLHELAELHLTPTPVWNESLQDPVLAGFLLGKGSEARERGIRLDVRVETAVPAPVDPAMRHTLITVIGNLLENAFEALSTCEIREVSLTLGLEEDLLTLDVQDTGPGIPDAWQTRVFEHGVSTKGEHRGLGLALVRERLEVHGGSLALYSEAGRGTLVEVTLPYASGATPRRQEEA</sequence>
<dbReference type="Pfam" id="PF02518">
    <property type="entry name" value="HATPase_c"/>
    <property type="match status" value="1"/>
</dbReference>
<dbReference type="InterPro" id="IPR004358">
    <property type="entry name" value="Sig_transdc_His_kin-like_C"/>
</dbReference>
<evidence type="ECO:0000256" key="1">
    <source>
        <dbReference type="ARBA" id="ARBA00000085"/>
    </source>
</evidence>
<evidence type="ECO:0000256" key="3">
    <source>
        <dbReference type="ARBA" id="ARBA00012438"/>
    </source>
</evidence>
<dbReference type="FunFam" id="3.30.450.20:FF:000018">
    <property type="entry name" value="Sensor histidine kinase DcuS"/>
    <property type="match status" value="1"/>
</dbReference>
<dbReference type="InterPro" id="IPR035965">
    <property type="entry name" value="PAS-like_dom_sf"/>
</dbReference>
<feature type="transmembrane region" description="Helical" evidence="14">
    <location>
        <begin position="12"/>
        <end position="34"/>
    </location>
</feature>
<evidence type="ECO:0000256" key="13">
    <source>
        <dbReference type="ARBA" id="ARBA00023136"/>
    </source>
</evidence>
<dbReference type="STRING" id="1121939.L861_23560"/>
<evidence type="ECO:0000256" key="10">
    <source>
        <dbReference type="ARBA" id="ARBA00022840"/>
    </source>
</evidence>
<dbReference type="SUPFAM" id="SSF55874">
    <property type="entry name" value="ATPase domain of HSP90 chaperone/DNA topoisomerase II/histidine kinase"/>
    <property type="match status" value="1"/>
</dbReference>
<dbReference type="InterPro" id="IPR033463">
    <property type="entry name" value="sCache_3"/>
</dbReference>
<dbReference type="Gene3D" id="1.10.287.130">
    <property type="match status" value="1"/>
</dbReference>
<dbReference type="PRINTS" id="PR00344">
    <property type="entry name" value="BCTRLSENSOR"/>
</dbReference>
<evidence type="ECO:0000313" key="18">
    <source>
        <dbReference type="Proteomes" id="UP000014463"/>
    </source>
</evidence>
<keyword evidence="8" id="KW-0547">Nucleotide-binding</keyword>
<evidence type="ECO:0000256" key="12">
    <source>
        <dbReference type="ARBA" id="ARBA00023012"/>
    </source>
</evidence>
<dbReference type="SUPFAM" id="SSF103190">
    <property type="entry name" value="Sensory domain-like"/>
    <property type="match status" value="1"/>
</dbReference>
<dbReference type="GO" id="GO:0000155">
    <property type="term" value="F:phosphorelay sensor kinase activity"/>
    <property type="evidence" value="ECO:0007669"/>
    <property type="project" value="InterPro"/>
</dbReference>
<evidence type="ECO:0000256" key="14">
    <source>
        <dbReference type="SAM" id="Phobius"/>
    </source>
</evidence>
<accession>S2L505</accession>
<dbReference type="PROSITE" id="PS50112">
    <property type="entry name" value="PAS"/>
    <property type="match status" value="1"/>
</dbReference>
<dbReference type="SUPFAM" id="SSF55890">
    <property type="entry name" value="Sporulation response regulatory protein Spo0B"/>
    <property type="match status" value="1"/>
</dbReference>
<dbReference type="InterPro" id="IPR029151">
    <property type="entry name" value="Sensor-like_sf"/>
</dbReference>
<feature type="domain" description="Histidine kinase" evidence="15">
    <location>
        <begin position="327"/>
        <end position="540"/>
    </location>
</feature>
<dbReference type="InterPro" id="IPR003594">
    <property type="entry name" value="HATPase_dom"/>
</dbReference>
<dbReference type="EC" id="2.7.13.3" evidence="3"/>
<gene>
    <name evidence="17" type="ORF">L861_23560</name>
</gene>
<dbReference type="GO" id="GO:0005886">
    <property type="term" value="C:plasma membrane"/>
    <property type="evidence" value="ECO:0007669"/>
    <property type="project" value="UniProtKB-SubCell"/>
</dbReference>
<evidence type="ECO:0000256" key="2">
    <source>
        <dbReference type="ARBA" id="ARBA00004651"/>
    </source>
</evidence>
<keyword evidence="18" id="KW-1185">Reference proteome</keyword>
<evidence type="ECO:0000256" key="6">
    <source>
        <dbReference type="ARBA" id="ARBA00022679"/>
    </source>
</evidence>
<keyword evidence="12" id="KW-0902">Two-component regulatory system</keyword>
<evidence type="ECO:0000313" key="17">
    <source>
        <dbReference type="EMBL" id="EPC02794.1"/>
    </source>
</evidence>
<dbReference type="Pfam" id="PF17203">
    <property type="entry name" value="sCache_3_2"/>
    <property type="match status" value="1"/>
</dbReference>
<comment type="subcellular location">
    <subcellularLocation>
        <location evidence="2">Cell membrane</location>
        <topology evidence="2">Multi-pass membrane protein</topology>
    </subcellularLocation>
</comment>
<dbReference type="Proteomes" id="UP000014463">
    <property type="component" value="Unassembled WGS sequence"/>
</dbReference>
<evidence type="ECO:0000256" key="5">
    <source>
        <dbReference type="ARBA" id="ARBA00022553"/>
    </source>
</evidence>
<dbReference type="InterPro" id="IPR036890">
    <property type="entry name" value="HATPase_C_sf"/>
</dbReference>
<dbReference type="EMBL" id="ASTJ01000023">
    <property type="protein sequence ID" value="EPC02794.1"/>
    <property type="molecule type" value="Genomic_DNA"/>
</dbReference>
<dbReference type="PATRIC" id="fig|1121939.11.peg.1707"/>
<keyword evidence="7 14" id="KW-0812">Transmembrane</keyword>
<dbReference type="CDD" id="cd00130">
    <property type="entry name" value="PAS"/>
    <property type="match status" value="1"/>
</dbReference>
<dbReference type="SMART" id="SM00387">
    <property type="entry name" value="HATPase_c"/>
    <property type="match status" value="1"/>
</dbReference>
<dbReference type="Pfam" id="PF00989">
    <property type="entry name" value="PAS"/>
    <property type="match status" value="1"/>
</dbReference>
<dbReference type="PANTHER" id="PTHR43547">
    <property type="entry name" value="TWO-COMPONENT HISTIDINE KINASE"/>
    <property type="match status" value="1"/>
</dbReference>
<dbReference type="eggNOG" id="COG3290">
    <property type="taxonomic scope" value="Bacteria"/>
</dbReference>
<dbReference type="NCBIfam" id="NF008298">
    <property type="entry name" value="PRK11086.1"/>
    <property type="match status" value="1"/>
</dbReference>
<evidence type="ECO:0000256" key="11">
    <source>
        <dbReference type="ARBA" id="ARBA00022989"/>
    </source>
</evidence>
<name>S2L505_LITA3</name>
<dbReference type="InterPro" id="IPR013767">
    <property type="entry name" value="PAS_fold"/>
</dbReference>
<comment type="caution">
    <text evidence="17">The sequence shown here is derived from an EMBL/GenBank/DDBJ whole genome shotgun (WGS) entry which is preliminary data.</text>
</comment>
<dbReference type="SUPFAM" id="SSF55785">
    <property type="entry name" value="PYP-like sensor domain (PAS domain)"/>
    <property type="match status" value="1"/>
</dbReference>
<dbReference type="InterPro" id="IPR016120">
    <property type="entry name" value="Sig_transdc_His_kin_SpoOB"/>
</dbReference>
<dbReference type="GO" id="GO:0005524">
    <property type="term" value="F:ATP binding"/>
    <property type="evidence" value="ECO:0007669"/>
    <property type="project" value="UniProtKB-KW"/>
</dbReference>
<evidence type="ECO:0000256" key="9">
    <source>
        <dbReference type="ARBA" id="ARBA00022777"/>
    </source>
</evidence>
<feature type="transmembrane region" description="Helical" evidence="14">
    <location>
        <begin position="186"/>
        <end position="205"/>
    </location>
</feature>
<keyword evidence="4" id="KW-1003">Cell membrane</keyword>
<organism evidence="17 18">
    <name type="scientific">Litchfieldella anticariensis (strain DSM 16096 / CECT 5854 / CIP 108499 / LMG 22089 / FP35)</name>
    <name type="common">Halomonas anticariensis</name>
    <dbReference type="NCBI Taxonomy" id="1121939"/>
    <lineage>
        <taxon>Bacteria</taxon>
        <taxon>Pseudomonadati</taxon>
        <taxon>Pseudomonadota</taxon>
        <taxon>Gammaproteobacteria</taxon>
        <taxon>Oceanospirillales</taxon>
        <taxon>Halomonadaceae</taxon>
        <taxon>Litchfieldella</taxon>
    </lineage>
</organism>
<evidence type="ECO:0000256" key="4">
    <source>
        <dbReference type="ARBA" id="ARBA00022475"/>
    </source>
</evidence>
<keyword evidence="9" id="KW-0418">Kinase</keyword>
<proteinExistence type="predicted"/>
<evidence type="ECO:0000256" key="8">
    <source>
        <dbReference type="ARBA" id="ARBA00022741"/>
    </source>
</evidence>
<dbReference type="Gene3D" id="3.30.450.20">
    <property type="entry name" value="PAS domain"/>
    <property type="match status" value="2"/>
</dbReference>
<dbReference type="SMART" id="SM00091">
    <property type="entry name" value="PAS"/>
    <property type="match status" value="1"/>
</dbReference>
<comment type="catalytic activity">
    <reaction evidence="1">
        <text>ATP + protein L-histidine = ADP + protein N-phospho-L-histidine.</text>
        <dbReference type="EC" id="2.7.13.3"/>
    </reaction>
</comment>
<protein>
    <recommendedName>
        <fullName evidence="3">histidine kinase</fullName>
        <ecNumber evidence="3">2.7.13.3</ecNumber>
    </recommendedName>
</protein>
<keyword evidence="11 14" id="KW-1133">Transmembrane helix</keyword>
<evidence type="ECO:0000256" key="7">
    <source>
        <dbReference type="ARBA" id="ARBA00022692"/>
    </source>
</evidence>
<dbReference type="PANTHER" id="PTHR43547:SF10">
    <property type="entry name" value="SENSOR HISTIDINE KINASE DCUS"/>
    <property type="match status" value="1"/>
</dbReference>
<keyword evidence="13 14" id="KW-0472">Membrane</keyword>
<evidence type="ECO:0000259" key="15">
    <source>
        <dbReference type="PROSITE" id="PS50109"/>
    </source>
</evidence>
<dbReference type="PROSITE" id="PS50109">
    <property type="entry name" value="HIS_KIN"/>
    <property type="match status" value="1"/>
</dbReference>
<dbReference type="AlphaFoldDB" id="S2L505"/>
<reference evidence="17 18" key="1">
    <citation type="journal article" date="2013" name="Genome Announc.">
        <title>Draft genome sequence of the moderately halophilic gammaproteobacterium Halomonas anticariensis FP35.</title>
        <authorList>
            <person name="Tahrioui A."/>
            <person name="Quesada E."/>
            <person name="Llamas I."/>
        </authorList>
    </citation>
    <scope>NUCLEOTIDE SEQUENCE [LARGE SCALE GENOMIC DNA]</scope>
    <source>
        <strain evidence="18">DSM 16096 / CECT 5854 / LMG 22089 / FP35</strain>
    </source>
</reference>
<dbReference type="InterPro" id="IPR005467">
    <property type="entry name" value="His_kinase_dom"/>
</dbReference>
<dbReference type="GO" id="GO:0006355">
    <property type="term" value="P:regulation of DNA-templated transcription"/>
    <property type="evidence" value="ECO:0007669"/>
    <property type="project" value="InterPro"/>
</dbReference>
<dbReference type="Gene3D" id="3.30.565.10">
    <property type="entry name" value="Histidine kinase-like ATPase, C-terminal domain"/>
    <property type="match status" value="1"/>
</dbReference>
<feature type="domain" description="PAS" evidence="16">
    <location>
        <begin position="230"/>
        <end position="259"/>
    </location>
</feature>
<keyword evidence="10" id="KW-0067">ATP-binding</keyword>